<feature type="region of interest" description="Disordered" evidence="1">
    <location>
        <begin position="100"/>
        <end position="133"/>
    </location>
</feature>
<dbReference type="RefSeq" id="XP_049141906.1">
    <property type="nucleotide sequence ID" value="XM_049284763.1"/>
</dbReference>
<gene>
    <name evidence="2" type="ORF">CLUP02_05757</name>
</gene>
<feature type="compositionally biased region" description="Polar residues" evidence="1">
    <location>
        <begin position="102"/>
        <end position="112"/>
    </location>
</feature>
<organism evidence="2 3">
    <name type="scientific">Colletotrichum lupini</name>
    <dbReference type="NCBI Taxonomy" id="145971"/>
    <lineage>
        <taxon>Eukaryota</taxon>
        <taxon>Fungi</taxon>
        <taxon>Dikarya</taxon>
        <taxon>Ascomycota</taxon>
        <taxon>Pezizomycotina</taxon>
        <taxon>Sordariomycetes</taxon>
        <taxon>Hypocreomycetidae</taxon>
        <taxon>Glomerellales</taxon>
        <taxon>Glomerellaceae</taxon>
        <taxon>Colletotrichum</taxon>
        <taxon>Colletotrichum acutatum species complex</taxon>
    </lineage>
</organism>
<dbReference type="EMBL" id="CP019475">
    <property type="protein sequence ID" value="UQC80275.1"/>
    <property type="molecule type" value="Genomic_DNA"/>
</dbReference>
<feature type="compositionally biased region" description="Polar residues" evidence="1">
    <location>
        <begin position="1072"/>
        <end position="1088"/>
    </location>
</feature>
<feature type="compositionally biased region" description="Polar residues" evidence="1">
    <location>
        <begin position="123"/>
        <end position="133"/>
    </location>
</feature>
<proteinExistence type="predicted"/>
<dbReference type="Proteomes" id="UP000830671">
    <property type="component" value="Chromosome 3"/>
</dbReference>
<dbReference type="GeneID" id="73339773"/>
<accession>A0A9Q8SNR1</accession>
<dbReference type="AlphaFoldDB" id="A0A9Q8SNR1"/>
<evidence type="ECO:0000313" key="3">
    <source>
        <dbReference type="Proteomes" id="UP000830671"/>
    </source>
</evidence>
<feature type="region of interest" description="Disordered" evidence="1">
    <location>
        <begin position="1"/>
        <end position="50"/>
    </location>
</feature>
<name>A0A9Q8SNR1_9PEZI</name>
<evidence type="ECO:0000313" key="2">
    <source>
        <dbReference type="EMBL" id="UQC80275.1"/>
    </source>
</evidence>
<sequence>MTSPHSESYRPIFSRSSGPGRDSPVQASTTKKMTREIQQEDNSPLPIRSITLPSLAEIPMPRLFSRARETQCAIGQPPTSLEYGKPPIAYISGASTDGRKSILTSGGTQAQKGHTDRGATGDAQATTSNTGQPLSLKRRVSHQLHCASWPHTQRPITNLKTLILLCRCATVLVSGLVPRAGPLYDIGGTSVNKRRKWSGVDEAIVCTQYVFAPQSPASDSSHAFRVLKRARRPDQDQRGEMLHSHILALNPYGVANGGVLALFPLPTLPALPNVRIPGYLPRSAELRNSSVAAFPIPTRQVDPPPSLSSASSPHLLEKLGHRESRKEGTCHACARLERMEGGKRSGGHLATMGNAMAPFENEASGFRYQDANETCDIHFHSTAYDYLTNQNLNGPWPDRSPIVSRGYLTMPPPRLRYFDSSQPKSTPRSATMGAGAERRLLIRRLPSLPLTRIRLTASDRQTRHWMCCVRCAAHLSSTASHPNTPDARIAPVTFDSDCPHGKLPCLFNIDRVASSCFSCALHEQESHLVVILFPGHDHSPSFPRMPTASPFSPAKFLFLEAGAADIGIVPKRMFLPDPAYRIEIICSSILRLRRASSIVSLLLVCQRVLRQARKSSYGKRGHFQVVCPLPKHLDKASSGDCFQQTSWKGLTAAIYNDTRNFFFLTEKLDSILADPSGAFTLQSTPVPWISGLDPRLPLRISIPRPVSRTSKLMTKNLRVLFDDRRVWNNWSSFSRNLFNLSHRHIHLCHQFYSLSVSPNRQLKLLIPGIHSGATVRVSPLPFQLQTSVSLSRRHSRILGHRLSFILAVSFVLRQKKNRQKALIELYPGISTSGAWIIRFQIPFHAHAQGSRRVANKGRAGHHPTYGYHPALYMEIFRSKNFKVILSVVTMFLKKGSRRLQQQCLSHSFNHLTLGKFMAHRRNPQRMRYRGGPQTDPSDQDPVLRQAESFTGTSDPPSVCTIVKTLRLSVAESVARLRHRIFAYCPSLSKTQVSPTLRTGLLACLSNPGVKLEQTLSSVDFTQPLPSSSSSPPAPKLLLVLRKFEMLTHRSLPEGLGMVASFVPLFSSSRAWQTPSSQVGGEASPSRSFSLPAYPDSDPLLVPPPGVGGD</sequence>
<reference evidence="2" key="1">
    <citation type="journal article" date="2021" name="Mol. Plant Microbe Interact.">
        <title>Complete Genome Sequence of the Plant-Pathogenic Fungus Colletotrichum lupini.</title>
        <authorList>
            <person name="Baroncelli R."/>
            <person name="Pensec F."/>
            <person name="Da Lio D."/>
            <person name="Boufleur T."/>
            <person name="Vicente I."/>
            <person name="Sarrocco S."/>
            <person name="Picot A."/>
            <person name="Baraldi E."/>
            <person name="Sukno S."/>
            <person name="Thon M."/>
            <person name="Le Floch G."/>
        </authorList>
    </citation>
    <scope>NUCLEOTIDE SEQUENCE</scope>
    <source>
        <strain evidence="2">IMI 504893</strain>
    </source>
</reference>
<feature type="compositionally biased region" description="Pro residues" evidence="1">
    <location>
        <begin position="1100"/>
        <end position="1109"/>
    </location>
</feature>
<evidence type="ECO:0000256" key="1">
    <source>
        <dbReference type="SAM" id="MobiDB-lite"/>
    </source>
</evidence>
<protein>
    <submittedName>
        <fullName evidence="2">Uncharacterized protein</fullName>
    </submittedName>
</protein>
<dbReference type="KEGG" id="clup:CLUP02_05757"/>
<feature type="region of interest" description="Disordered" evidence="1">
    <location>
        <begin position="1072"/>
        <end position="1109"/>
    </location>
</feature>
<keyword evidence="3" id="KW-1185">Reference proteome</keyword>